<gene>
    <name evidence="1" type="ORF">E2C01_075955</name>
</gene>
<reference evidence="1 2" key="1">
    <citation type="submission" date="2019-05" db="EMBL/GenBank/DDBJ databases">
        <title>Another draft genome of Portunus trituberculatus and its Hox gene families provides insights of decapod evolution.</title>
        <authorList>
            <person name="Jeong J.-H."/>
            <person name="Song I."/>
            <person name="Kim S."/>
            <person name="Choi T."/>
            <person name="Kim D."/>
            <person name="Ryu S."/>
            <person name="Kim W."/>
        </authorList>
    </citation>
    <scope>NUCLEOTIDE SEQUENCE [LARGE SCALE GENOMIC DNA]</scope>
    <source>
        <tissue evidence="1">Muscle</tissue>
    </source>
</reference>
<evidence type="ECO:0000313" key="1">
    <source>
        <dbReference type="EMBL" id="MPC81345.1"/>
    </source>
</evidence>
<organism evidence="1 2">
    <name type="scientific">Portunus trituberculatus</name>
    <name type="common">Swimming crab</name>
    <name type="synonym">Neptunus trituberculatus</name>
    <dbReference type="NCBI Taxonomy" id="210409"/>
    <lineage>
        <taxon>Eukaryota</taxon>
        <taxon>Metazoa</taxon>
        <taxon>Ecdysozoa</taxon>
        <taxon>Arthropoda</taxon>
        <taxon>Crustacea</taxon>
        <taxon>Multicrustacea</taxon>
        <taxon>Malacostraca</taxon>
        <taxon>Eumalacostraca</taxon>
        <taxon>Eucarida</taxon>
        <taxon>Decapoda</taxon>
        <taxon>Pleocyemata</taxon>
        <taxon>Brachyura</taxon>
        <taxon>Eubrachyura</taxon>
        <taxon>Portunoidea</taxon>
        <taxon>Portunidae</taxon>
        <taxon>Portuninae</taxon>
        <taxon>Portunus</taxon>
    </lineage>
</organism>
<dbReference type="OrthoDB" id="6378859at2759"/>
<evidence type="ECO:0000313" key="2">
    <source>
        <dbReference type="Proteomes" id="UP000324222"/>
    </source>
</evidence>
<keyword evidence="2" id="KW-1185">Reference proteome</keyword>
<comment type="caution">
    <text evidence="1">The sequence shown here is derived from an EMBL/GenBank/DDBJ whole genome shotgun (WGS) entry which is preliminary data.</text>
</comment>
<name>A0A5B7IGK9_PORTR</name>
<proteinExistence type="predicted"/>
<sequence>MYIYLGSPFTSDGSVSSALKVHAKTILSHVLKFVSFVKKNNVVPFVVKRRVFDAALLSCLLDGCVVVGS</sequence>
<dbReference type="AlphaFoldDB" id="A0A5B7IGK9"/>
<accession>A0A5B7IGK9</accession>
<dbReference type="Proteomes" id="UP000324222">
    <property type="component" value="Unassembled WGS sequence"/>
</dbReference>
<dbReference type="EMBL" id="VSRR010056685">
    <property type="protein sequence ID" value="MPC81345.1"/>
    <property type="molecule type" value="Genomic_DNA"/>
</dbReference>
<protein>
    <submittedName>
        <fullName evidence="1">Uncharacterized protein</fullName>
    </submittedName>
</protein>